<protein>
    <submittedName>
        <fullName evidence="2">Uncharacterized protein</fullName>
    </submittedName>
</protein>
<evidence type="ECO:0000313" key="2">
    <source>
        <dbReference type="EMBL" id="KAK4801872.1"/>
    </source>
</evidence>
<sequence length="128" mass="14385">METDHRDDLQDQKQKETVVFKASEIPSTGTNNWGGASPLLAGDIPKESLEQKYLGLISIRTLDNIFPTLDDNFLILAGQNSQSEAQEPPVQEHRHDSARAQRGLLSRLVMGRWREKPSSIEALCRCLE</sequence>
<name>A0AAN7RFF4_TRANT</name>
<evidence type="ECO:0000256" key="1">
    <source>
        <dbReference type="SAM" id="MobiDB-lite"/>
    </source>
</evidence>
<reference evidence="2 3" key="1">
    <citation type="journal article" date="2023" name="Hortic Res">
        <title>Pangenome of water caltrop reveals structural variations and asymmetric subgenome divergence after allopolyploidization.</title>
        <authorList>
            <person name="Zhang X."/>
            <person name="Chen Y."/>
            <person name="Wang L."/>
            <person name="Yuan Y."/>
            <person name="Fang M."/>
            <person name="Shi L."/>
            <person name="Lu R."/>
            <person name="Comes H.P."/>
            <person name="Ma Y."/>
            <person name="Chen Y."/>
            <person name="Huang G."/>
            <person name="Zhou Y."/>
            <person name="Zheng Z."/>
            <person name="Qiu Y."/>
        </authorList>
    </citation>
    <scope>NUCLEOTIDE SEQUENCE [LARGE SCALE GENOMIC DNA]</scope>
    <source>
        <strain evidence="2">F231</strain>
    </source>
</reference>
<feature type="compositionally biased region" description="Polar residues" evidence="1">
    <location>
        <begin position="25"/>
        <end position="34"/>
    </location>
</feature>
<dbReference type="AlphaFoldDB" id="A0AAN7RFF4"/>
<proteinExistence type="predicted"/>
<feature type="compositionally biased region" description="Basic and acidic residues" evidence="1">
    <location>
        <begin position="1"/>
        <end position="18"/>
    </location>
</feature>
<gene>
    <name evidence="2" type="ORF">SAY86_000075</name>
</gene>
<feature type="region of interest" description="Disordered" evidence="1">
    <location>
        <begin position="1"/>
        <end position="38"/>
    </location>
</feature>
<evidence type="ECO:0000313" key="3">
    <source>
        <dbReference type="Proteomes" id="UP001346149"/>
    </source>
</evidence>
<comment type="caution">
    <text evidence="2">The sequence shown here is derived from an EMBL/GenBank/DDBJ whole genome shotgun (WGS) entry which is preliminary data.</text>
</comment>
<keyword evidence="3" id="KW-1185">Reference proteome</keyword>
<accession>A0AAN7RFF4</accession>
<organism evidence="2 3">
    <name type="scientific">Trapa natans</name>
    <name type="common">Water chestnut</name>
    <dbReference type="NCBI Taxonomy" id="22666"/>
    <lineage>
        <taxon>Eukaryota</taxon>
        <taxon>Viridiplantae</taxon>
        <taxon>Streptophyta</taxon>
        <taxon>Embryophyta</taxon>
        <taxon>Tracheophyta</taxon>
        <taxon>Spermatophyta</taxon>
        <taxon>Magnoliopsida</taxon>
        <taxon>eudicotyledons</taxon>
        <taxon>Gunneridae</taxon>
        <taxon>Pentapetalae</taxon>
        <taxon>rosids</taxon>
        <taxon>malvids</taxon>
        <taxon>Myrtales</taxon>
        <taxon>Lythraceae</taxon>
        <taxon>Trapa</taxon>
    </lineage>
</organism>
<dbReference type="EMBL" id="JAXQNO010000002">
    <property type="protein sequence ID" value="KAK4801872.1"/>
    <property type="molecule type" value="Genomic_DNA"/>
</dbReference>
<dbReference type="Proteomes" id="UP001346149">
    <property type="component" value="Unassembled WGS sequence"/>
</dbReference>